<dbReference type="EMBL" id="GGEC01065730">
    <property type="protein sequence ID" value="MBX46214.1"/>
    <property type="molecule type" value="Transcribed_RNA"/>
</dbReference>
<sequence length="69" mass="7691">MNALYPFFDQSSKVLGSGTFFLPSPHDSLNCRGPGCLNWSFSTLCSYDIVPATCVFESPHLTRNRRISC</sequence>
<dbReference type="AlphaFoldDB" id="A0A2P2NUR8"/>
<name>A0A2P2NUR8_RHIMU</name>
<evidence type="ECO:0000313" key="1">
    <source>
        <dbReference type="EMBL" id="MBX46214.1"/>
    </source>
</evidence>
<accession>A0A2P2NUR8</accession>
<organism evidence="1">
    <name type="scientific">Rhizophora mucronata</name>
    <name type="common">Asiatic mangrove</name>
    <dbReference type="NCBI Taxonomy" id="61149"/>
    <lineage>
        <taxon>Eukaryota</taxon>
        <taxon>Viridiplantae</taxon>
        <taxon>Streptophyta</taxon>
        <taxon>Embryophyta</taxon>
        <taxon>Tracheophyta</taxon>
        <taxon>Spermatophyta</taxon>
        <taxon>Magnoliopsida</taxon>
        <taxon>eudicotyledons</taxon>
        <taxon>Gunneridae</taxon>
        <taxon>Pentapetalae</taxon>
        <taxon>rosids</taxon>
        <taxon>fabids</taxon>
        <taxon>Malpighiales</taxon>
        <taxon>Rhizophoraceae</taxon>
        <taxon>Rhizophora</taxon>
    </lineage>
</organism>
<proteinExistence type="predicted"/>
<protein>
    <submittedName>
        <fullName evidence="1">Uncharacterized protein</fullName>
    </submittedName>
</protein>
<reference evidence="1" key="1">
    <citation type="submission" date="2018-02" db="EMBL/GenBank/DDBJ databases">
        <title>Rhizophora mucronata_Transcriptome.</title>
        <authorList>
            <person name="Meera S.P."/>
            <person name="Sreeshan A."/>
            <person name="Augustine A."/>
        </authorList>
    </citation>
    <scope>NUCLEOTIDE SEQUENCE</scope>
    <source>
        <tissue evidence="1">Leaf</tissue>
    </source>
</reference>